<keyword evidence="5" id="KW-0472">Membrane</keyword>
<keyword evidence="5" id="KW-1133">Transmembrane helix</keyword>
<protein>
    <submittedName>
        <fullName evidence="7">Trypsin-like peptidase domain-containing protein</fullName>
    </submittedName>
</protein>
<proteinExistence type="inferred from homology"/>
<evidence type="ECO:0000259" key="6">
    <source>
        <dbReference type="PROSITE" id="PS50106"/>
    </source>
</evidence>
<evidence type="ECO:0000256" key="2">
    <source>
        <dbReference type="ARBA" id="ARBA00022670"/>
    </source>
</evidence>
<feature type="transmembrane region" description="Helical" evidence="5">
    <location>
        <begin position="7"/>
        <end position="29"/>
    </location>
</feature>
<evidence type="ECO:0000256" key="3">
    <source>
        <dbReference type="ARBA" id="ARBA00022801"/>
    </source>
</evidence>
<dbReference type="Pfam" id="PF13180">
    <property type="entry name" value="PDZ_2"/>
    <property type="match status" value="1"/>
</dbReference>
<evidence type="ECO:0000313" key="7">
    <source>
        <dbReference type="EMBL" id="MDT0595981.1"/>
    </source>
</evidence>
<keyword evidence="8" id="KW-1185">Reference proteome</keyword>
<accession>A0ABU2ZTL4</accession>
<keyword evidence="4" id="KW-0720">Serine protease</keyword>
<organism evidence="7 8">
    <name type="scientific">Glaciecola petra</name>
    <dbReference type="NCBI Taxonomy" id="3075602"/>
    <lineage>
        <taxon>Bacteria</taxon>
        <taxon>Pseudomonadati</taxon>
        <taxon>Pseudomonadota</taxon>
        <taxon>Gammaproteobacteria</taxon>
        <taxon>Alteromonadales</taxon>
        <taxon>Alteromonadaceae</taxon>
        <taxon>Glaciecola</taxon>
    </lineage>
</organism>
<dbReference type="Proteomes" id="UP001253545">
    <property type="component" value="Unassembled WGS sequence"/>
</dbReference>
<evidence type="ECO:0000313" key="8">
    <source>
        <dbReference type="Proteomes" id="UP001253545"/>
    </source>
</evidence>
<dbReference type="Pfam" id="PF13365">
    <property type="entry name" value="Trypsin_2"/>
    <property type="match status" value="1"/>
</dbReference>
<dbReference type="SUPFAM" id="SSF50156">
    <property type="entry name" value="PDZ domain-like"/>
    <property type="match status" value="1"/>
</dbReference>
<dbReference type="PANTHER" id="PTHR22939:SF101">
    <property type="entry name" value="PERIPLASMIC PH-DEPENDENT SERINE ENDOPROTEASE DEGQ"/>
    <property type="match status" value="1"/>
</dbReference>
<dbReference type="Gene3D" id="2.30.42.10">
    <property type="match status" value="1"/>
</dbReference>
<dbReference type="RefSeq" id="WP_311369494.1">
    <property type="nucleotide sequence ID" value="NZ_JAVRHX010000004.1"/>
</dbReference>
<evidence type="ECO:0000256" key="5">
    <source>
        <dbReference type="SAM" id="Phobius"/>
    </source>
</evidence>
<reference evidence="7 8" key="1">
    <citation type="submission" date="2023-09" db="EMBL/GenBank/DDBJ databases">
        <authorList>
            <person name="Rey-Velasco X."/>
        </authorList>
    </citation>
    <scope>NUCLEOTIDE SEQUENCE [LARGE SCALE GENOMIC DNA]</scope>
    <source>
        <strain evidence="7 8">P117</strain>
    </source>
</reference>
<dbReference type="InterPro" id="IPR036034">
    <property type="entry name" value="PDZ_sf"/>
</dbReference>
<dbReference type="PROSITE" id="PS50106">
    <property type="entry name" value="PDZ"/>
    <property type="match status" value="1"/>
</dbReference>
<dbReference type="InterPro" id="IPR009003">
    <property type="entry name" value="Peptidase_S1_PA"/>
</dbReference>
<keyword evidence="3" id="KW-0378">Hydrolase</keyword>
<name>A0ABU2ZTL4_9ALTE</name>
<keyword evidence="2" id="KW-0645">Protease</keyword>
<dbReference type="EMBL" id="JAVRHX010000004">
    <property type="protein sequence ID" value="MDT0595981.1"/>
    <property type="molecule type" value="Genomic_DNA"/>
</dbReference>
<dbReference type="InterPro" id="IPR001940">
    <property type="entry name" value="Peptidase_S1C"/>
</dbReference>
<dbReference type="PANTHER" id="PTHR22939">
    <property type="entry name" value="SERINE PROTEASE FAMILY S1C HTRA-RELATED"/>
    <property type="match status" value="1"/>
</dbReference>
<evidence type="ECO:0000256" key="4">
    <source>
        <dbReference type="ARBA" id="ARBA00022825"/>
    </source>
</evidence>
<dbReference type="SUPFAM" id="SSF50494">
    <property type="entry name" value="Trypsin-like serine proteases"/>
    <property type="match status" value="1"/>
</dbReference>
<dbReference type="SMART" id="SM00228">
    <property type="entry name" value="PDZ"/>
    <property type="match status" value="1"/>
</dbReference>
<dbReference type="InterPro" id="IPR001478">
    <property type="entry name" value="PDZ"/>
</dbReference>
<dbReference type="Gene3D" id="2.40.10.10">
    <property type="entry name" value="Trypsin-like serine proteases"/>
    <property type="match status" value="2"/>
</dbReference>
<feature type="domain" description="PDZ" evidence="6">
    <location>
        <begin position="259"/>
        <end position="340"/>
    </location>
</feature>
<dbReference type="InterPro" id="IPR043504">
    <property type="entry name" value="Peptidase_S1_PA_chymotrypsin"/>
</dbReference>
<comment type="similarity">
    <text evidence="1">Belongs to the peptidase S1C family.</text>
</comment>
<evidence type="ECO:0000256" key="1">
    <source>
        <dbReference type="ARBA" id="ARBA00010541"/>
    </source>
</evidence>
<gene>
    <name evidence="7" type="ORF">RM552_14090</name>
</gene>
<comment type="caution">
    <text evidence="7">The sequence shown here is derived from an EMBL/GenBank/DDBJ whole genome shotgun (WGS) entry which is preliminary data.</text>
</comment>
<dbReference type="PRINTS" id="PR00834">
    <property type="entry name" value="PROTEASES2C"/>
</dbReference>
<sequence>MSFFSKLFIALLKPIILGIVVAGMLLLFFPEFREGKGLNLSWLNQQEQVPERLSYYDALSKSAPAVVNIYSLIVEDSNSLFRSRRERSSLGSGVIMRDDGYILTCYHVIRNADSIFVASQDSVLVQAQLVGFDEETDLAVLRVFNDNLPVIPQIPEPDLRVGDMVMAIGNPLDLGQTVTSGIVSRISRNNLANYFDFIQTDAVLNQGNSGGALVDSNGYLVGITNANFKTLDNRRRLQAVDGVNFAVPYALAKRVMDEIIENGRVRRGELGFGGEAFPQGQGIVVQSIDINGPADQAGLKINDVIIAVDGLEVTDGRAVLTLIASTEPGTQMELIVQRNDELVKLTAIVGELVSTS</sequence>
<keyword evidence="5" id="KW-0812">Transmembrane</keyword>